<organism evidence="2">
    <name type="scientific">Xenopus laevis</name>
    <name type="common">African clawed frog</name>
    <dbReference type="NCBI Taxonomy" id="8355"/>
    <lineage>
        <taxon>Eukaryota</taxon>
        <taxon>Metazoa</taxon>
        <taxon>Chordata</taxon>
        <taxon>Craniata</taxon>
        <taxon>Vertebrata</taxon>
        <taxon>Euteleostomi</taxon>
        <taxon>Amphibia</taxon>
        <taxon>Batrachia</taxon>
        <taxon>Anura</taxon>
        <taxon>Pipoidea</taxon>
        <taxon>Pipidae</taxon>
        <taxon>Xenopodinae</taxon>
        <taxon>Xenopus</taxon>
        <taxon>Xenopus</taxon>
    </lineage>
</organism>
<sequence length="71" mass="7915">MPGSQLQMPRYSSGQQSMILPQSIQLLQAQNLPVGAPQRMQTPVLTSTESSKMEMKSFHFTDGKQNMQTAM</sequence>
<reference evidence="2" key="1">
    <citation type="submission" date="2016-05" db="EMBL/GenBank/DDBJ databases">
        <title>WGS assembly of Xenopus laevis.</title>
        <authorList>
            <person name="Session A."/>
            <person name="Uno Y."/>
            <person name="Kwon T."/>
            <person name="Chapman J."/>
            <person name="Toyoda A."/>
            <person name="Takahashi S."/>
            <person name="Fukui A."/>
            <person name="Hikosaka A."/>
            <person name="Putnam N."/>
            <person name="Stites J."/>
            <person name="Van Heeringen S."/>
            <person name="Quigley I."/>
            <person name="Heinz S."/>
            <person name="Hellsten U."/>
            <person name="Lyons J."/>
            <person name="Suzuki A."/>
            <person name="Kondo M."/>
            <person name="Ogino H."/>
            <person name="Ochi H."/>
            <person name="Bogdanovic O."/>
            <person name="Lister R."/>
            <person name="Georgiou G."/>
            <person name="Paranjpe S."/>
            <person name="Van Kruijsbergen I."/>
            <person name="Mozaffari S."/>
            <person name="Shu S."/>
            <person name="Schmutz J."/>
            <person name="Jenkins J."/>
            <person name="Grimwood J."/>
            <person name="Carlson J."/>
            <person name="Mitros T."/>
            <person name="Simakov O."/>
            <person name="Heald R."/>
            <person name="Miller K."/>
            <person name="Haudenschild C."/>
            <person name="Kuroki Y."/>
            <person name="Tanaka T."/>
            <person name="Michiue T."/>
            <person name="Watanabe M."/>
            <person name="Kinoshita T."/>
            <person name="Ohta Y."/>
            <person name="Mawaribuchi S."/>
            <person name="Suzuki Y."/>
            <person name="Haramoto Y."/>
            <person name="Yamamoto T."/>
            <person name="Takagi C."/>
            <person name="Kitzman J."/>
            <person name="Shendure J."/>
            <person name="Nakayama T."/>
            <person name="Izutsu Y."/>
            <person name="Robert J."/>
            <person name="Dichmann D."/>
            <person name="Flajnik M."/>
            <person name="Houston D."/>
            <person name="Marcotte E."/>
            <person name="Wallingford J."/>
            <person name="Ito Y."/>
            <person name="Asashima M."/>
            <person name="Ueno N."/>
            <person name="Matsuda Y."/>
            <person name="Jan Veenstra G."/>
            <person name="Fujiyama A."/>
            <person name="Harland R."/>
            <person name="Taira M."/>
            <person name="Rokhsar D.S."/>
        </authorList>
    </citation>
    <scope>NUCLEOTIDE SEQUENCE</scope>
    <source>
        <strain evidence="2">J</strain>
        <tissue evidence="2">Blood</tissue>
    </source>
</reference>
<feature type="region of interest" description="Disordered" evidence="1">
    <location>
        <begin position="45"/>
        <end position="71"/>
    </location>
</feature>
<evidence type="ECO:0000256" key="1">
    <source>
        <dbReference type="SAM" id="MobiDB-lite"/>
    </source>
</evidence>
<proteinExistence type="predicted"/>
<evidence type="ECO:0000313" key="2">
    <source>
        <dbReference type="EMBL" id="OCT56487.1"/>
    </source>
</evidence>
<accession>A0A974BQX9</accession>
<dbReference type="AlphaFoldDB" id="A0A974BQX9"/>
<gene>
    <name evidence="2" type="ORF">XELAEV_18000026mg</name>
</gene>
<dbReference type="Proteomes" id="UP000694892">
    <property type="component" value="Unassembled WGS sequence"/>
</dbReference>
<name>A0A974BQX9_XENLA</name>
<protein>
    <submittedName>
        <fullName evidence="2">Uncharacterized protein</fullName>
    </submittedName>
</protein>
<dbReference type="EMBL" id="KV467272">
    <property type="protein sequence ID" value="OCT56487.1"/>
    <property type="molecule type" value="Genomic_DNA"/>
</dbReference>
<feature type="compositionally biased region" description="Basic and acidic residues" evidence="1">
    <location>
        <begin position="51"/>
        <end position="62"/>
    </location>
</feature>